<name>A0ABW9WH92_9BURK</name>
<dbReference type="EMBL" id="WWCS01000005">
    <property type="protein sequence ID" value="MYN39739.1"/>
    <property type="molecule type" value="Genomic_DNA"/>
</dbReference>
<comment type="caution">
    <text evidence="1">The sequence shown here is derived from an EMBL/GenBank/DDBJ whole genome shotgun (WGS) entry which is preliminary data.</text>
</comment>
<proteinExistence type="predicted"/>
<protein>
    <submittedName>
        <fullName evidence="1">Uncharacterized protein</fullName>
    </submittedName>
</protein>
<accession>A0ABW9WH92</accession>
<reference evidence="1 2" key="1">
    <citation type="submission" date="2019-12" db="EMBL/GenBank/DDBJ databases">
        <title>Novel species isolated from a subtropical stream in China.</title>
        <authorList>
            <person name="Lu H."/>
        </authorList>
    </citation>
    <scope>NUCLEOTIDE SEQUENCE [LARGE SCALE GENOMIC DNA]</scope>
    <source>
        <strain evidence="1 2">FT109W</strain>
    </source>
</reference>
<keyword evidence="2" id="KW-1185">Reference proteome</keyword>
<gene>
    <name evidence="1" type="ORF">GTP55_10175</name>
</gene>
<dbReference type="RefSeq" id="WP_161044813.1">
    <property type="nucleotide sequence ID" value="NZ_WWCS01000005.1"/>
</dbReference>
<organism evidence="1 2">
    <name type="scientific">Duganella margarita</name>
    <dbReference type="NCBI Taxonomy" id="2692170"/>
    <lineage>
        <taxon>Bacteria</taxon>
        <taxon>Pseudomonadati</taxon>
        <taxon>Pseudomonadota</taxon>
        <taxon>Betaproteobacteria</taxon>
        <taxon>Burkholderiales</taxon>
        <taxon>Oxalobacteraceae</taxon>
        <taxon>Telluria group</taxon>
        <taxon>Duganella</taxon>
    </lineage>
</organism>
<dbReference type="Proteomes" id="UP000466332">
    <property type="component" value="Unassembled WGS sequence"/>
</dbReference>
<evidence type="ECO:0000313" key="2">
    <source>
        <dbReference type="Proteomes" id="UP000466332"/>
    </source>
</evidence>
<sequence>MQEEVEVTLNGVSYKVSDLSEEAQAQVANLQFVDTQMADLRAKLAVYQTARNAYESALQQMLPRTTQ</sequence>
<evidence type="ECO:0000313" key="1">
    <source>
        <dbReference type="EMBL" id="MYN39739.1"/>
    </source>
</evidence>